<evidence type="ECO:0000256" key="6">
    <source>
        <dbReference type="SAM" id="MobiDB-lite"/>
    </source>
</evidence>
<keyword evidence="3 5" id="KW-1015">Disulfide bond</keyword>
<proteinExistence type="predicted"/>
<dbReference type="CDD" id="cd00033">
    <property type="entry name" value="CCP"/>
    <property type="match status" value="3"/>
</dbReference>
<name>A0A8C4PA33_DRONO</name>
<feature type="domain" description="Sushi" evidence="8">
    <location>
        <begin position="140"/>
        <end position="200"/>
    </location>
</feature>
<feature type="disulfide bond" evidence="5">
    <location>
        <begin position="171"/>
        <end position="198"/>
    </location>
</feature>
<evidence type="ECO:0000256" key="1">
    <source>
        <dbReference type="ARBA" id="ARBA00022737"/>
    </source>
</evidence>
<dbReference type="Pfam" id="PF00084">
    <property type="entry name" value="Sushi"/>
    <property type="match status" value="3"/>
</dbReference>
<dbReference type="Ensembl" id="ENSDNVT00000021528.1">
    <property type="protein sequence ID" value="ENSDNVP00000017896.1"/>
    <property type="gene ID" value="ENSDNVG00000012503.1"/>
</dbReference>
<comment type="caution">
    <text evidence="5">Lacks conserved residue(s) required for the propagation of feature annotation.</text>
</comment>
<dbReference type="InterPro" id="IPR051277">
    <property type="entry name" value="SEZ6_CSMD_C4BPB_Regulators"/>
</dbReference>
<evidence type="ECO:0000259" key="8">
    <source>
        <dbReference type="PROSITE" id="PS50923"/>
    </source>
</evidence>
<evidence type="ECO:0000313" key="9">
    <source>
        <dbReference type="Ensembl" id="ENSDNVP00000017896.1"/>
    </source>
</evidence>
<keyword evidence="7" id="KW-0732">Signal</keyword>
<dbReference type="InterPro" id="IPR035976">
    <property type="entry name" value="Sushi/SCR/CCP_sf"/>
</dbReference>
<feature type="domain" description="Sushi" evidence="8">
    <location>
        <begin position="75"/>
        <end position="139"/>
    </location>
</feature>
<dbReference type="SMART" id="SM00032">
    <property type="entry name" value="CCP"/>
    <property type="match status" value="3"/>
</dbReference>
<evidence type="ECO:0000256" key="4">
    <source>
        <dbReference type="ARBA" id="ARBA00023180"/>
    </source>
</evidence>
<feature type="signal peptide" evidence="7">
    <location>
        <begin position="1"/>
        <end position="24"/>
    </location>
</feature>
<evidence type="ECO:0000256" key="5">
    <source>
        <dbReference type="PROSITE-ProRule" id="PRU00302"/>
    </source>
</evidence>
<feature type="compositionally biased region" description="Low complexity" evidence="6">
    <location>
        <begin position="243"/>
        <end position="255"/>
    </location>
</feature>
<keyword evidence="2" id="KW-0180">Complement pathway</keyword>
<keyword evidence="1" id="KW-0677">Repeat</keyword>
<keyword evidence="10" id="KW-1185">Reference proteome</keyword>
<dbReference type="SUPFAM" id="SSF57535">
    <property type="entry name" value="Complement control module/SCR domain"/>
    <property type="match status" value="3"/>
</dbReference>
<reference evidence="9" key="2">
    <citation type="submission" date="2025-09" db="UniProtKB">
        <authorList>
            <consortium name="Ensembl"/>
        </authorList>
    </citation>
    <scope>IDENTIFICATION</scope>
</reference>
<dbReference type="PANTHER" id="PTHR45656:SF15">
    <property type="entry name" value="SUSHI DOMAIN-CONTAINING PROTEIN"/>
    <property type="match status" value="1"/>
</dbReference>
<dbReference type="PROSITE" id="PS50923">
    <property type="entry name" value="SUSHI"/>
    <property type="match status" value="2"/>
</dbReference>
<keyword evidence="2" id="KW-0391">Immunity</keyword>
<feature type="region of interest" description="Disordered" evidence="6">
    <location>
        <begin position="222"/>
        <end position="255"/>
    </location>
</feature>
<feature type="compositionally biased region" description="Polar residues" evidence="6">
    <location>
        <begin position="224"/>
        <end position="239"/>
    </location>
</feature>
<reference evidence="9" key="1">
    <citation type="submission" date="2025-08" db="UniProtKB">
        <authorList>
            <consortium name="Ensembl"/>
        </authorList>
    </citation>
    <scope>IDENTIFICATION</scope>
</reference>
<dbReference type="Gene3D" id="2.10.70.10">
    <property type="entry name" value="Complement Module, domain 1"/>
    <property type="match status" value="3"/>
</dbReference>
<keyword evidence="2" id="KW-0399">Innate immunity</keyword>
<feature type="disulfide bond" evidence="5">
    <location>
        <begin position="142"/>
        <end position="185"/>
    </location>
</feature>
<protein>
    <recommendedName>
        <fullName evidence="8">Sushi domain-containing protein</fullName>
    </recommendedName>
</protein>
<keyword evidence="5" id="KW-0768">Sushi</keyword>
<evidence type="ECO:0000256" key="7">
    <source>
        <dbReference type="SAM" id="SignalP"/>
    </source>
</evidence>
<sequence>MGTGSNRNFSLLVLLFCVHMHLLPNPEYKNEIDFPVGKTVTYTCRPGYAKHPGMSPTITCLDSGVWSEALEFCKTGCNAPTRLVFAELKKEYSNQTVFAVGKAVEYVCRPGYARHPGIRPSVMCLQNRTWSAALEFCKMLLCPSPPSIKNGQHHGKNVKVFIPGMSVKYHCDPGYALTGTTQVSCLPSGTWSIPYPRCEGVLSALLPNVKRETTMQRLVLHPRSSPTQRPALSTGTTSPVACPSPTAATRASPSSAMLRFPARRRGIGASLTRAAQVRFSVLPPLPRARLAAWVSVPRTPGTGAGKTSETHRICVWAAERETASPRGTHRAKQDALFPLVALGVNCPDM</sequence>
<accession>A0A8C4PA33</accession>
<dbReference type="PANTHER" id="PTHR45656">
    <property type="entry name" value="PROTEIN CBR-CLEC-78"/>
    <property type="match status" value="1"/>
</dbReference>
<keyword evidence="4" id="KW-0325">Glycoprotein</keyword>
<dbReference type="Proteomes" id="UP000694423">
    <property type="component" value="Unplaced"/>
</dbReference>
<dbReference type="AlphaFoldDB" id="A0A8C4PA33"/>
<evidence type="ECO:0000256" key="2">
    <source>
        <dbReference type="ARBA" id="ARBA00022875"/>
    </source>
</evidence>
<evidence type="ECO:0000256" key="3">
    <source>
        <dbReference type="ARBA" id="ARBA00023157"/>
    </source>
</evidence>
<organism evidence="9 10">
    <name type="scientific">Dromaius novaehollandiae</name>
    <name type="common">Emu</name>
    <dbReference type="NCBI Taxonomy" id="8790"/>
    <lineage>
        <taxon>Eukaryota</taxon>
        <taxon>Metazoa</taxon>
        <taxon>Chordata</taxon>
        <taxon>Craniata</taxon>
        <taxon>Vertebrata</taxon>
        <taxon>Euteleostomi</taxon>
        <taxon>Archelosauria</taxon>
        <taxon>Archosauria</taxon>
        <taxon>Dinosauria</taxon>
        <taxon>Saurischia</taxon>
        <taxon>Theropoda</taxon>
        <taxon>Coelurosauria</taxon>
        <taxon>Aves</taxon>
        <taxon>Palaeognathae</taxon>
        <taxon>Casuariiformes</taxon>
        <taxon>Dromaiidae</taxon>
        <taxon>Dromaius</taxon>
    </lineage>
</organism>
<dbReference type="InterPro" id="IPR000436">
    <property type="entry name" value="Sushi_SCR_CCP_dom"/>
</dbReference>
<dbReference type="FunFam" id="2.10.70.10:FF:000070">
    <property type="entry name" value="Complement C3d receptor 2"/>
    <property type="match status" value="1"/>
</dbReference>
<dbReference type="GO" id="GO:0006958">
    <property type="term" value="P:complement activation, classical pathway"/>
    <property type="evidence" value="ECO:0007669"/>
    <property type="project" value="UniProtKB-KW"/>
</dbReference>
<feature type="chain" id="PRO_5034205221" description="Sushi domain-containing protein" evidence="7">
    <location>
        <begin position="25"/>
        <end position="349"/>
    </location>
</feature>
<evidence type="ECO:0000313" key="10">
    <source>
        <dbReference type="Proteomes" id="UP000694423"/>
    </source>
</evidence>